<gene>
    <name evidence="8" type="primary">cmk</name>
    <name evidence="10" type="ORF">OP10G_4719</name>
</gene>
<dbReference type="InterPro" id="IPR003136">
    <property type="entry name" value="Cytidylate_kin"/>
</dbReference>
<reference evidence="10 11" key="1">
    <citation type="journal article" date="2014" name="PLoS ONE">
        <title>The first complete genome sequence of the class fimbriimonadia in the phylum armatimonadetes.</title>
        <authorList>
            <person name="Hu Z.Y."/>
            <person name="Wang Y.Z."/>
            <person name="Im W.T."/>
            <person name="Wang S.Y."/>
            <person name="Zhao G.P."/>
            <person name="Zheng H.J."/>
            <person name="Quan Z.X."/>
        </authorList>
    </citation>
    <scope>NUCLEOTIDE SEQUENCE [LARGE SCALE GENOMIC DNA]</scope>
    <source>
        <strain evidence="10">Gsoil 348</strain>
    </source>
</reference>
<keyword evidence="5 8" id="KW-0067">ATP-binding</keyword>
<dbReference type="KEGG" id="fgi:OP10G_4719"/>
<feature type="binding site" evidence="8">
    <location>
        <begin position="13"/>
        <end position="21"/>
    </location>
    <ligand>
        <name>ATP</name>
        <dbReference type="ChEBI" id="CHEBI:30616"/>
    </ligand>
</feature>
<protein>
    <recommendedName>
        <fullName evidence="8">Cytidylate kinase</fullName>
        <shortName evidence="8">CK</shortName>
        <ecNumber evidence="8">2.7.4.25</ecNumber>
    </recommendedName>
    <alternativeName>
        <fullName evidence="8">Cytidine monophosphate kinase</fullName>
        <shortName evidence="8">CMP kinase</shortName>
    </alternativeName>
</protein>
<comment type="subcellular location">
    <subcellularLocation>
        <location evidence="8">Cytoplasm</location>
    </subcellularLocation>
</comment>
<dbReference type="PANTHER" id="PTHR21299">
    <property type="entry name" value="CYTIDYLATE KINASE/PANTOATE-BETA-ALANINE LIGASE"/>
    <property type="match status" value="1"/>
</dbReference>
<dbReference type="InterPro" id="IPR027417">
    <property type="entry name" value="P-loop_NTPase"/>
</dbReference>
<comment type="catalytic activity">
    <reaction evidence="6 8">
        <text>dCMP + ATP = dCDP + ADP</text>
        <dbReference type="Rhea" id="RHEA:25094"/>
        <dbReference type="ChEBI" id="CHEBI:30616"/>
        <dbReference type="ChEBI" id="CHEBI:57566"/>
        <dbReference type="ChEBI" id="CHEBI:58593"/>
        <dbReference type="ChEBI" id="CHEBI:456216"/>
        <dbReference type="EC" id="2.7.4.25"/>
    </reaction>
</comment>
<dbReference type="OrthoDB" id="9807434at2"/>
<dbReference type="STRING" id="661478.OP10G_4719"/>
<evidence type="ECO:0000256" key="1">
    <source>
        <dbReference type="ARBA" id="ARBA00009427"/>
    </source>
</evidence>
<dbReference type="NCBIfam" id="TIGR00017">
    <property type="entry name" value="cmk"/>
    <property type="match status" value="1"/>
</dbReference>
<dbReference type="HOGENOM" id="CLU_079959_0_2_0"/>
<evidence type="ECO:0000313" key="10">
    <source>
        <dbReference type="EMBL" id="AIE88087.1"/>
    </source>
</evidence>
<evidence type="ECO:0000256" key="7">
    <source>
        <dbReference type="ARBA" id="ARBA00048478"/>
    </source>
</evidence>
<proteinExistence type="inferred from homology"/>
<dbReference type="InterPro" id="IPR011994">
    <property type="entry name" value="Cytidylate_kinase_dom"/>
</dbReference>
<dbReference type="GO" id="GO:0006220">
    <property type="term" value="P:pyrimidine nucleotide metabolic process"/>
    <property type="evidence" value="ECO:0007669"/>
    <property type="project" value="UniProtKB-UniRule"/>
</dbReference>
<dbReference type="EMBL" id="CP007139">
    <property type="protein sequence ID" value="AIE88087.1"/>
    <property type="molecule type" value="Genomic_DNA"/>
</dbReference>
<keyword evidence="8" id="KW-0963">Cytoplasm</keyword>
<sequence length="223" mass="23720">MNAHKSIVIAIDGPAGAGKSTVSKRLAHELGLHYLDTGAMYRALALKADRAGLDPADGAGVAALMEDTTIDFGDGEPQRVLLDGEDVTDAIRTLKAGELASAISTQTPVRRALVVRQQALVAKGGVILEGRDATTVIAPHADVKVYLTASLEERAKRRTTEMVNKGMEPSFEDVRSQIENRDHRDITRDDSPLTVAPDAHLVESAGLTVDQVVAAIKALLPNE</sequence>
<evidence type="ECO:0000256" key="2">
    <source>
        <dbReference type="ARBA" id="ARBA00022679"/>
    </source>
</evidence>
<evidence type="ECO:0000256" key="3">
    <source>
        <dbReference type="ARBA" id="ARBA00022741"/>
    </source>
</evidence>
<dbReference type="RefSeq" id="WP_025228047.1">
    <property type="nucleotide sequence ID" value="NZ_CP007139.1"/>
</dbReference>
<dbReference type="AlphaFoldDB" id="A0A068NXN6"/>
<dbReference type="Gene3D" id="3.40.50.300">
    <property type="entry name" value="P-loop containing nucleotide triphosphate hydrolases"/>
    <property type="match status" value="1"/>
</dbReference>
<dbReference type="eggNOG" id="COG0283">
    <property type="taxonomic scope" value="Bacteria"/>
</dbReference>
<dbReference type="GO" id="GO:0005829">
    <property type="term" value="C:cytosol"/>
    <property type="evidence" value="ECO:0007669"/>
    <property type="project" value="TreeGrafter"/>
</dbReference>
<evidence type="ECO:0000256" key="5">
    <source>
        <dbReference type="ARBA" id="ARBA00022840"/>
    </source>
</evidence>
<dbReference type="EC" id="2.7.4.25" evidence="8"/>
<keyword evidence="4 8" id="KW-0418">Kinase</keyword>
<evidence type="ECO:0000256" key="4">
    <source>
        <dbReference type="ARBA" id="ARBA00022777"/>
    </source>
</evidence>
<dbReference type="GO" id="GO:0036430">
    <property type="term" value="F:CMP kinase activity"/>
    <property type="evidence" value="ECO:0007669"/>
    <property type="project" value="RHEA"/>
</dbReference>
<evidence type="ECO:0000259" key="9">
    <source>
        <dbReference type="Pfam" id="PF02224"/>
    </source>
</evidence>
<keyword evidence="3 8" id="KW-0547">Nucleotide-binding</keyword>
<feature type="domain" description="Cytidylate kinase" evidence="9">
    <location>
        <begin position="9"/>
        <end position="218"/>
    </location>
</feature>
<evidence type="ECO:0000256" key="6">
    <source>
        <dbReference type="ARBA" id="ARBA00047615"/>
    </source>
</evidence>
<comment type="similarity">
    <text evidence="1 8">Belongs to the cytidylate kinase family. Type 1 subfamily.</text>
</comment>
<evidence type="ECO:0000313" key="11">
    <source>
        <dbReference type="Proteomes" id="UP000027982"/>
    </source>
</evidence>
<dbReference type="PANTHER" id="PTHR21299:SF2">
    <property type="entry name" value="CYTIDYLATE KINASE"/>
    <property type="match status" value="1"/>
</dbReference>
<dbReference type="GO" id="GO:0015949">
    <property type="term" value="P:nucleobase-containing small molecule interconversion"/>
    <property type="evidence" value="ECO:0007669"/>
    <property type="project" value="TreeGrafter"/>
</dbReference>
<dbReference type="HAMAP" id="MF_00238">
    <property type="entry name" value="Cytidyl_kinase_type1"/>
    <property type="match status" value="1"/>
</dbReference>
<dbReference type="Proteomes" id="UP000027982">
    <property type="component" value="Chromosome"/>
</dbReference>
<keyword evidence="11" id="KW-1185">Reference proteome</keyword>
<comment type="catalytic activity">
    <reaction evidence="7 8">
        <text>CMP + ATP = CDP + ADP</text>
        <dbReference type="Rhea" id="RHEA:11600"/>
        <dbReference type="ChEBI" id="CHEBI:30616"/>
        <dbReference type="ChEBI" id="CHEBI:58069"/>
        <dbReference type="ChEBI" id="CHEBI:60377"/>
        <dbReference type="ChEBI" id="CHEBI:456216"/>
        <dbReference type="EC" id="2.7.4.25"/>
    </reaction>
</comment>
<dbReference type="SUPFAM" id="SSF52540">
    <property type="entry name" value="P-loop containing nucleoside triphosphate hydrolases"/>
    <property type="match status" value="1"/>
</dbReference>
<organism evidence="10 11">
    <name type="scientific">Fimbriimonas ginsengisoli Gsoil 348</name>
    <dbReference type="NCBI Taxonomy" id="661478"/>
    <lineage>
        <taxon>Bacteria</taxon>
        <taxon>Bacillati</taxon>
        <taxon>Armatimonadota</taxon>
        <taxon>Fimbriimonadia</taxon>
        <taxon>Fimbriimonadales</taxon>
        <taxon>Fimbriimonadaceae</taxon>
        <taxon>Fimbriimonas</taxon>
    </lineage>
</organism>
<keyword evidence="2 8" id="KW-0808">Transferase</keyword>
<dbReference type="GO" id="GO:0005524">
    <property type="term" value="F:ATP binding"/>
    <property type="evidence" value="ECO:0007669"/>
    <property type="project" value="UniProtKB-UniRule"/>
</dbReference>
<dbReference type="Pfam" id="PF02224">
    <property type="entry name" value="Cytidylate_kin"/>
    <property type="match status" value="1"/>
</dbReference>
<dbReference type="CDD" id="cd02020">
    <property type="entry name" value="CMPK"/>
    <property type="match status" value="1"/>
</dbReference>
<name>A0A068NXN6_FIMGI</name>
<dbReference type="GO" id="GO:0036431">
    <property type="term" value="F:dCMP kinase activity"/>
    <property type="evidence" value="ECO:0007669"/>
    <property type="project" value="InterPro"/>
</dbReference>
<evidence type="ECO:0000256" key="8">
    <source>
        <dbReference type="HAMAP-Rule" id="MF_00238"/>
    </source>
</evidence>
<accession>A0A068NXN6</accession>